<dbReference type="Gene3D" id="1.10.3730.20">
    <property type="match status" value="1"/>
</dbReference>
<feature type="transmembrane region" description="Helical" evidence="5">
    <location>
        <begin position="7"/>
        <end position="28"/>
    </location>
</feature>
<dbReference type="PANTHER" id="PTHR36116">
    <property type="entry name" value="UPF0060 MEMBRANE PROTEIN YNFA"/>
    <property type="match status" value="1"/>
</dbReference>
<name>A0A2D1U3V3_9SPHI</name>
<keyword evidence="3 5" id="KW-1133">Transmembrane helix</keyword>
<dbReference type="SUPFAM" id="SSF103481">
    <property type="entry name" value="Multidrug resistance efflux transporter EmrE"/>
    <property type="match status" value="1"/>
</dbReference>
<evidence type="ECO:0000313" key="7">
    <source>
        <dbReference type="Proteomes" id="UP000223749"/>
    </source>
</evidence>
<evidence type="ECO:0000256" key="1">
    <source>
        <dbReference type="ARBA" id="ARBA00022475"/>
    </source>
</evidence>
<dbReference type="InterPro" id="IPR003844">
    <property type="entry name" value="UPF0060"/>
</dbReference>
<dbReference type="NCBIfam" id="NF002586">
    <property type="entry name" value="PRK02237.1"/>
    <property type="match status" value="1"/>
</dbReference>
<feature type="transmembrane region" description="Helical" evidence="5">
    <location>
        <begin position="60"/>
        <end position="78"/>
    </location>
</feature>
<dbReference type="InterPro" id="IPR037185">
    <property type="entry name" value="EmrE-like"/>
</dbReference>
<sequence>MDVLKSLSIFLLAGICEIGGGYLVWLWLKEDKPYWYGIAGALILAFYGVVATWQSANFGRVYATYGGIFIVLSLVWAWKVDGFKPDRYDVIGALVALIGVCIIFYAPRSIQQ</sequence>
<comment type="similarity">
    <text evidence="5">Belongs to the UPF0060 family.</text>
</comment>
<proteinExistence type="inferred from homology"/>
<comment type="subcellular location">
    <subcellularLocation>
        <location evidence="5">Cell membrane</location>
        <topology evidence="5">Multi-pass membrane protein</topology>
    </subcellularLocation>
</comment>
<accession>A0A2D1U3V3</accession>
<dbReference type="PANTHER" id="PTHR36116:SF1">
    <property type="entry name" value="UPF0060 MEMBRANE PROTEIN YNFA"/>
    <property type="match status" value="1"/>
</dbReference>
<dbReference type="RefSeq" id="WP_099438213.1">
    <property type="nucleotide sequence ID" value="NZ_CP024091.1"/>
</dbReference>
<dbReference type="Pfam" id="PF02694">
    <property type="entry name" value="UPF0060"/>
    <property type="match status" value="1"/>
</dbReference>
<dbReference type="HAMAP" id="MF_00010">
    <property type="entry name" value="UPF0060"/>
    <property type="match status" value="1"/>
</dbReference>
<dbReference type="AlphaFoldDB" id="A0A2D1U3V3"/>
<dbReference type="Proteomes" id="UP000223749">
    <property type="component" value="Chromosome"/>
</dbReference>
<keyword evidence="4 5" id="KW-0472">Membrane</keyword>
<evidence type="ECO:0000256" key="2">
    <source>
        <dbReference type="ARBA" id="ARBA00022692"/>
    </source>
</evidence>
<keyword evidence="7" id="KW-1185">Reference proteome</keyword>
<protein>
    <submittedName>
        <fullName evidence="6">Uncharacterized protein</fullName>
    </submittedName>
</protein>
<dbReference type="OrthoDB" id="123240at2"/>
<feature type="transmembrane region" description="Helical" evidence="5">
    <location>
        <begin position="90"/>
        <end position="107"/>
    </location>
</feature>
<evidence type="ECO:0000256" key="4">
    <source>
        <dbReference type="ARBA" id="ARBA00023136"/>
    </source>
</evidence>
<dbReference type="EMBL" id="CP024091">
    <property type="protein sequence ID" value="ATP56271.1"/>
    <property type="molecule type" value="Genomic_DNA"/>
</dbReference>
<feature type="transmembrane region" description="Helical" evidence="5">
    <location>
        <begin position="34"/>
        <end position="53"/>
    </location>
</feature>
<gene>
    <name evidence="6" type="ORF">CPT03_07195</name>
</gene>
<evidence type="ECO:0000256" key="3">
    <source>
        <dbReference type="ARBA" id="ARBA00022989"/>
    </source>
</evidence>
<evidence type="ECO:0000256" key="5">
    <source>
        <dbReference type="HAMAP-Rule" id="MF_00010"/>
    </source>
</evidence>
<keyword evidence="1 5" id="KW-1003">Cell membrane</keyword>
<dbReference type="KEGG" id="pgs:CPT03_07195"/>
<dbReference type="GO" id="GO:0005886">
    <property type="term" value="C:plasma membrane"/>
    <property type="evidence" value="ECO:0007669"/>
    <property type="project" value="UniProtKB-SubCell"/>
</dbReference>
<organism evidence="6 7">
    <name type="scientific">Pedobacter ginsengisoli</name>
    <dbReference type="NCBI Taxonomy" id="363852"/>
    <lineage>
        <taxon>Bacteria</taxon>
        <taxon>Pseudomonadati</taxon>
        <taxon>Bacteroidota</taxon>
        <taxon>Sphingobacteriia</taxon>
        <taxon>Sphingobacteriales</taxon>
        <taxon>Sphingobacteriaceae</taxon>
        <taxon>Pedobacter</taxon>
    </lineage>
</organism>
<evidence type="ECO:0000313" key="6">
    <source>
        <dbReference type="EMBL" id="ATP56271.1"/>
    </source>
</evidence>
<reference evidence="6 7" key="1">
    <citation type="submission" date="2017-10" db="EMBL/GenBank/DDBJ databases">
        <title>Whole genome of Pedobacter ginsengisoli T01R-27 isolated from tomato rhizosphere.</title>
        <authorList>
            <person name="Weon H.-Y."/>
            <person name="Lee S.A."/>
            <person name="Sang M.K."/>
            <person name="Song J."/>
        </authorList>
    </citation>
    <scope>NUCLEOTIDE SEQUENCE [LARGE SCALE GENOMIC DNA]</scope>
    <source>
        <strain evidence="6 7">T01R-27</strain>
    </source>
</reference>
<keyword evidence="2 5" id="KW-0812">Transmembrane</keyword>